<gene>
    <name evidence="8" type="ORF">JZ751_024008</name>
</gene>
<feature type="coiled-coil region" evidence="5">
    <location>
        <begin position="134"/>
        <end position="225"/>
    </location>
</feature>
<feature type="region of interest" description="Disordered" evidence="6">
    <location>
        <begin position="408"/>
        <end position="433"/>
    </location>
</feature>
<dbReference type="FunFam" id="3.40.50.300:FF:001447">
    <property type="entry name" value="Ras-related protein Rab-1B"/>
    <property type="match status" value="1"/>
</dbReference>
<sequence length="632" mass="71204">MLIPVSSTPGDMDRTDLQRLFSACDVNKSGRIEYDDFIVVCKELSVPSGDVQTLFCRFDQDGDGCIDFSDFSERFNEVSERLDLASFGDTQDQKSAWDQFLERMNGEVCFLGRTREQLTHLYQRIHASGDTTLLRRYEAVIESLEEESRDQRRENQQLARSLRRLEEVTAQQLTELEEDLQERLAHMEKKSQEWRRLRAEAAEMEQRHEGEMADLQAAVERLRKHQEDSWRTHSRMDVYHLKSQIREMALESDELRRSLLRAQGNICILQTEVEKLSSRHANERANGQGDSGPESSREEGLQSELADCPAYSSRIQVLQEMNQKLHDRSDGLGSALSRRGSGKWRIVPNDEDHLRKLKPIRQSTLNYSSFANEDEVPAAESGDTGSSRTATWVESYLDSGLSLTGDANVADSSSSEYDSDDSQDSGSDLRSEGTVSMAASMCSSVSSTRRRLSAFQEVDEAVADPEECVPVYRLVLAGDAGSGKSSFLLRLSLNDFRMDMQTTLGVDFQVKKMLVDGERTDLQIWDTAGQERFRSVSRSYFRKAQGECAQECIPMCVIGNKADLRAGQPEGTCMYNALFCETSAKEGTNVVEAVLHLAREVKKTASLRRTPEPQRSLNLADEQKSLISCCGV</sequence>
<keyword evidence="5" id="KW-0175">Coiled coil</keyword>
<dbReference type="PRINTS" id="PR00449">
    <property type="entry name" value="RASTRNSFRMNG"/>
</dbReference>
<evidence type="ECO:0000256" key="5">
    <source>
        <dbReference type="SAM" id="Coils"/>
    </source>
</evidence>
<reference evidence="8" key="1">
    <citation type="thesis" date="2021" institute="BYU ScholarsArchive" country="Provo, UT, USA">
        <title>Applications of and Algorithms for Genome Assembly and Genomic Analyses with an Emphasis on Marine Teleosts.</title>
        <authorList>
            <person name="Pickett B.D."/>
        </authorList>
    </citation>
    <scope>NUCLEOTIDE SEQUENCE</scope>
    <source>
        <strain evidence="8">HI-2016</strain>
    </source>
</reference>
<dbReference type="InterPro" id="IPR050227">
    <property type="entry name" value="Rab"/>
</dbReference>
<feature type="domain" description="EF-hand" evidence="7">
    <location>
        <begin position="12"/>
        <end position="47"/>
    </location>
</feature>
<evidence type="ECO:0000313" key="9">
    <source>
        <dbReference type="Proteomes" id="UP000824540"/>
    </source>
</evidence>
<keyword evidence="1" id="KW-0479">Metal-binding</keyword>
<evidence type="ECO:0000256" key="2">
    <source>
        <dbReference type="ARBA" id="ARBA00022741"/>
    </source>
</evidence>
<accession>A0A8T2MY05</accession>
<dbReference type="SUPFAM" id="SSF52540">
    <property type="entry name" value="P-loop containing nucleoside triphosphate hydrolases"/>
    <property type="match status" value="1"/>
</dbReference>
<keyword evidence="4" id="KW-0342">GTP-binding</keyword>
<dbReference type="Gene3D" id="3.40.50.300">
    <property type="entry name" value="P-loop containing nucleotide triphosphate hydrolases"/>
    <property type="match status" value="2"/>
</dbReference>
<dbReference type="EMBL" id="JAFBMS010000558">
    <property type="protein sequence ID" value="KAG9330538.1"/>
    <property type="molecule type" value="Genomic_DNA"/>
</dbReference>
<dbReference type="SUPFAM" id="SSF47473">
    <property type="entry name" value="EF-hand"/>
    <property type="match status" value="1"/>
</dbReference>
<dbReference type="InterPro" id="IPR018247">
    <property type="entry name" value="EF_Hand_1_Ca_BS"/>
</dbReference>
<protein>
    <recommendedName>
        <fullName evidence="7">EF-hand domain-containing protein</fullName>
    </recommendedName>
</protein>
<dbReference type="InterPro" id="IPR001806">
    <property type="entry name" value="Small_GTPase"/>
</dbReference>
<dbReference type="InterPro" id="IPR002048">
    <property type="entry name" value="EF_hand_dom"/>
</dbReference>
<feature type="region of interest" description="Disordered" evidence="6">
    <location>
        <begin position="326"/>
        <end position="347"/>
    </location>
</feature>
<dbReference type="SMART" id="SM00174">
    <property type="entry name" value="RHO"/>
    <property type="match status" value="1"/>
</dbReference>
<comment type="caution">
    <text evidence="8">The sequence shown here is derived from an EMBL/GenBank/DDBJ whole genome shotgun (WGS) entry which is preliminary data.</text>
</comment>
<organism evidence="8 9">
    <name type="scientific">Albula glossodonta</name>
    <name type="common">roundjaw bonefish</name>
    <dbReference type="NCBI Taxonomy" id="121402"/>
    <lineage>
        <taxon>Eukaryota</taxon>
        <taxon>Metazoa</taxon>
        <taxon>Chordata</taxon>
        <taxon>Craniata</taxon>
        <taxon>Vertebrata</taxon>
        <taxon>Euteleostomi</taxon>
        <taxon>Actinopterygii</taxon>
        <taxon>Neopterygii</taxon>
        <taxon>Teleostei</taxon>
        <taxon>Albuliformes</taxon>
        <taxon>Albulidae</taxon>
        <taxon>Albula</taxon>
    </lineage>
</organism>
<keyword evidence="9" id="KW-1185">Reference proteome</keyword>
<evidence type="ECO:0000259" key="7">
    <source>
        <dbReference type="PROSITE" id="PS50222"/>
    </source>
</evidence>
<dbReference type="InterPro" id="IPR011992">
    <property type="entry name" value="EF-hand-dom_pair"/>
</dbReference>
<dbReference type="InterPro" id="IPR027417">
    <property type="entry name" value="P-loop_NTPase"/>
</dbReference>
<dbReference type="AlphaFoldDB" id="A0A8T2MY05"/>
<feature type="region of interest" description="Disordered" evidence="6">
    <location>
        <begin position="368"/>
        <end position="387"/>
    </location>
</feature>
<dbReference type="SMART" id="SM00054">
    <property type="entry name" value="EFh"/>
    <property type="match status" value="2"/>
</dbReference>
<dbReference type="Proteomes" id="UP000824540">
    <property type="component" value="Unassembled WGS sequence"/>
</dbReference>
<dbReference type="GO" id="GO:0003924">
    <property type="term" value="F:GTPase activity"/>
    <property type="evidence" value="ECO:0007669"/>
    <property type="project" value="InterPro"/>
</dbReference>
<proteinExistence type="predicted"/>
<evidence type="ECO:0000256" key="6">
    <source>
        <dbReference type="SAM" id="MobiDB-lite"/>
    </source>
</evidence>
<dbReference type="Pfam" id="PF00071">
    <property type="entry name" value="Ras"/>
    <property type="match status" value="1"/>
</dbReference>
<dbReference type="OrthoDB" id="9879408at2759"/>
<dbReference type="SMART" id="SM00173">
    <property type="entry name" value="RAS"/>
    <property type="match status" value="1"/>
</dbReference>
<dbReference type="PROSITE" id="PS51419">
    <property type="entry name" value="RAB"/>
    <property type="match status" value="1"/>
</dbReference>
<keyword evidence="2" id="KW-0547">Nucleotide-binding</keyword>
<evidence type="ECO:0000256" key="1">
    <source>
        <dbReference type="ARBA" id="ARBA00022723"/>
    </source>
</evidence>
<feature type="compositionally biased region" description="Low complexity" evidence="6">
    <location>
        <begin position="424"/>
        <end position="433"/>
    </location>
</feature>
<dbReference type="CDD" id="cd00154">
    <property type="entry name" value="Rab"/>
    <property type="match status" value="1"/>
</dbReference>
<dbReference type="PROSITE" id="PS00018">
    <property type="entry name" value="EF_HAND_1"/>
    <property type="match status" value="2"/>
</dbReference>
<dbReference type="Gene3D" id="1.10.238.10">
    <property type="entry name" value="EF-hand"/>
    <property type="match status" value="1"/>
</dbReference>
<evidence type="ECO:0000256" key="3">
    <source>
        <dbReference type="ARBA" id="ARBA00022837"/>
    </source>
</evidence>
<evidence type="ECO:0000256" key="4">
    <source>
        <dbReference type="ARBA" id="ARBA00023134"/>
    </source>
</evidence>
<evidence type="ECO:0000313" key="8">
    <source>
        <dbReference type="EMBL" id="KAG9330538.1"/>
    </source>
</evidence>
<dbReference type="Pfam" id="PF13499">
    <property type="entry name" value="EF-hand_7"/>
    <property type="match status" value="1"/>
</dbReference>
<feature type="region of interest" description="Disordered" evidence="6">
    <location>
        <begin position="278"/>
        <end position="304"/>
    </location>
</feature>
<dbReference type="GO" id="GO:0005509">
    <property type="term" value="F:calcium ion binding"/>
    <property type="evidence" value="ECO:0007669"/>
    <property type="project" value="InterPro"/>
</dbReference>
<feature type="domain" description="EF-hand" evidence="7">
    <location>
        <begin position="50"/>
        <end position="81"/>
    </location>
</feature>
<dbReference type="NCBIfam" id="TIGR00231">
    <property type="entry name" value="small_GTP"/>
    <property type="match status" value="1"/>
</dbReference>
<dbReference type="SMART" id="SM00175">
    <property type="entry name" value="RAB"/>
    <property type="match status" value="1"/>
</dbReference>
<keyword evidence="3" id="KW-0106">Calcium</keyword>
<dbReference type="InterPro" id="IPR005225">
    <property type="entry name" value="Small_GTP-bd"/>
</dbReference>
<dbReference type="PANTHER" id="PTHR47977">
    <property type="entry name" value="RAS-RELATED PROTEIN RAB"/>
    <property type="match status" value="1"/>
</dbReference>
<dbReference type="GO" id="GO:0005525">
    <property type="term" value="F:GTP binding"/>
    <property type="evidence" value="ECO:0007669"/>
    <property type="project" value="UniProtKB-KW"/>
</dbReference>
<dbReference type="CDD" id="cd00051">
    <property type="entry name" value="EFh"/>
    <property type="match status" value="1"/>
</dbReference>
<name>A0A8T2MY05_9TELE</name>
<dbReference type="PROSITE" id="PS50222">
    <property type="entry name" value="EF_HAND_2"/>
    <property type="match status" value="2"/>
</dbReference>